<feature type="region of interest" description="Disordered" evidence="1">
    <location>
        <begin position="25"/>
        <end position="70"/>
    </location>
</feature>
<evidence type="ECO:0000313" key="2">
    <source>
        <dbReference type="EMBL" id="KAG5558688.1"/>
    </source>
</evidence>
<name>A0AAV6L0Q7_9ERIC</name>
<evidence type="ECO:0000256" key="1">
    <source>
        <dbReference type="SAM" id="MobiDB-lite"/>
    </source>
</evidence>
<dbReference type="EMBL" id="JACTNZ010000003">
    <property type="protein sequence ID" value="KAG5558688.1"/>
    <property type="molecule type" value="Genomic_DNA"/>
</dbReference>
<feature type="compositionally biased region" description="Gly residues" evidence="1">
    <location>
        <begin position="43"/>
        <end position="57"/>
    </location>
</feature>
<dbReference type="Proteomes" id="UP000823749">
    <property type="component" value="Chromosome 3"/>
</dbReference>
<proteinExistence type="predicted"/>
<keyword evidence="3" id="KW-1185">Reference proteome</keyword>
<accession>A0AAV6L0Q7</accession>
<feature type="compositionally biased region" description="Basic and acidic residues" evidence="1">
    <location>
        <begin position="61"/>
        <end position="70"/>
    </location>
</feature>
<reference evidence="2" key="1">
    <citation type="submission" date="2020-08" db="EMBL/GenBank/DDBJ databases">
        <title>Plant Genome Project.</title>
        <authorList>
            <person name="Zhang R.-G."/>
        </authorList>
    </citation>
    <scope>NUCLEOTIDE SEQUENCE</scope>
    <source>
        <strain evidence="2">WSP0</strain>
        <tissue evidence="2">Leaf</tissue>
    </source>
</reference>
<gene>
    <name evidence="2" type="ORF">RHGRI_008594</name>
</gene>
<protein>
    <submittedName>
        <fullName evidence="2">Uncharacterized protein</fullName>
    </submittedName>
</protein>
<comment type="caution">
    <text evidence="2">The sequence shown here is derived from an EMBL/GenBank/DDBJ whole genome shotgun (WGS) entry which is preliminary data.</text>
</comment>
<dbReference type="AlphaFoldDB" id="A0AAV6L0Q7"/>
<evidence type="ECO:0000313" key="3">
    <source>
        <dbReference type="Proteomes" id="UP000823749"/>
    </source>
</evidence>
<organism evidence="2 3">
    <name type="scientific">Rhododendron griersonianum</name>
    <dbReference type="NCBI Taxonomy" id="479676"/>
    <lineage>
        <taxon>Eukaryota</taxon>
        <taxon>Viridiplantae</taxon>
        <taxon>Streptophyta</taxon>
        <taxon>Embryophyta</taxon>
        <taxon>Tracheophyta</taxon>
        <taxon>Spermatophyta</taxon>
        <taxon>Magnoliopsida</taxon>
        <taxon>eudicotyledons</taxon>
        <taxon>Gunneridae</taxon>
        <taxon>Pentapetalae</taxon>
        <taxon>asterids</taxon>
        <taxon>Ericales</taxon>
        <taxon>Ericaceae</taxon>
        <taxon>Ericoideae</taxon>
        <taxon>Rhodoreae</taxon>
        <taxon>Rhododendron</taxon>
    </lineage>
</organism>
<feature type="compositionally biased region" description="Basic and acidic residues" evidence="1">
    <location>
        <begin position="29"/>
        <end position="42"/>
    </location>
</feature>
<sequence>MKGVVEIRVVKPRKFEGECSDVVRGGGGRRRDGGEVVEEDGRSGGGDAADIRGGGAGVERCGGDKDYDGE</sequence>